<evidence type="ECO:0000313" key="11">
    <source>
        <dbReference type="EMBL" id="RFU95743.1"/>
    </source>
</evidence>
<dbReference type="InterPro" id="IPR002933">
    <property type="entry name" value="Peptidase_M20"/>
</dbReference>
<accession>A0A372MJX4</accession>
<dbReference type="EMBL" id="QUWK01000002">
    <property type="protein sequence ID" value="RFU95743.1"/>
    <property type="molecule type" value="Genomic_DNA"/>
</dbReference>
<feature type="binding site" evidence="9">
    <location>
        <position position="203"/>
    </location>
    <ligand>
        <name>Zn(2+)</name>
        <dbReference type="ChEBI" id="CHEBI:29105"/>
        <label>1</label>
    </ligand>
</feature>
<feature type="binding site" evidence="9">
    <location>
        <position position="181"/>
    </location>
    <ligand>
        <name>Zn(2+)</name>
        <dbReference type="ChEBI" id="CHEBI:29105"/>
        <label>2</label>
    </ligand>
</feature>
<evidence type="ECO:0000256" key="1">
    <source>
        <dbReference type="ARBA" id="ARBA00009692"/>
    </source>
</evidence>
<organism evidence="11 12">
    <name type="scientific">Sphaerochaeta halotolerans</name>
    <dbReference type="NCBI Taxonomy" id="2293840"/>
    <lineage>
        <taxon>Bacteria</taxon>
        <taxon>Pseudomonadati</taxon>
        <taxon>Spirochaetota</taxon>
        <taxon>Spirochaetia</taxon>
        <taxon>Spirochaetales</taxon>
        <taxon>Sphaerochaetaceae</taxon>
        <taxon>Sphaerochaeta</taxon>
    </lineage>
</organism>
<dbReference type="EC" id="3.4.11.4" evidence="7"/>
<keyword evidence="2" id="KW-0645">Protease</keyword>
<evidence type="ECO:0000256" key="8">
    <source>
        <dbReference type="PIRSR" id="PIRSR037215-1"/>
    </source>
</evidence>
<feature type="binding site" evidence="9">
    <location>
        <position position="85"/>
    </location>
    <ligand>
        <name>Zn(2+)</name>
        <dbReference type="ChEBI" id="CHEBI:29105"/>
        <label>1</label>
    </ligand>
</feature>
<comment type="caution">
    <text evidence="11">The sequence shown here is derived from an EMBL/GenBank/DDBJ whole genome shotgun (WGS) entry which is preliminary data.</text>
</comment>
<dbReference type="Gene3D" id="3.40.630.10">
    <property type="entry name" value="Zn peptidases"/>
    <property type="match status" value="1"/>
</dbReference>
<dbReference type="SUPFAM" id="SSF53187">
    <property type="entry name" value="Zn-dependent exopeptidases"/>
    <property type="match status" value="1"/>
</dbReference>
<dbReference type="GO" id="GO:0045148">
    <property type="term" value="F:tripeptide aminopeptidase activity"/>
    <property type="evidence" value="ECO:0007669"/>
    <property type="project" value="UniProtKB-UniRule"/>
</dbReference>
<evidence type="ECO:0000256" key="3">
    <source>
        <dbReference type="ARBA" id="ARBA00022723"/>
    </source>
</evidence>
<sequence length="414" mass="45728">MPNTFANTILTRFLRYAVIDTMSDDKKVGEKHPSTDGQWDLLRLLEQELRELGITDIQVDEHGVVIGRIPSNIDHAVPTVAFMAHVDTADDVPGNGVKPRVIEAYDGKDIPLNEEYTLKVEDNPELLRYKGETIVVTDGTTLLGSDDKAGVAEIMSATAYLLTHPELKHGVVECIFTSDEETGAGMDTFPYEKISCDYCYTIDGGRRFEIESECFNAATLHVHFSGVSYHFGAARGRLVNALTMAAFFVNALPQAESPEATDERYGYYCAQSMSGTNTEVDLTLYLRDFDLEILDRRIEAIKQLAAATEALYPKGTVSVDAKHIYYNMALVAKNKPFAMENLLKAGDELGFKLEQTLIRGGTDGARMANERNIPCPNIFTGGHNLHSQFEWAALPAMEDATRLILKIIEVGAAT</sequence>
<keyword evidence="6" id="KW-0482">Metalloprotease</keyword>
<name>A0A372MJX4_9SPIR</name>
<keyword evidence="11" id="KW-0031">Aminopeptidase</keyword>
<dbReference type="PIRSF" id="PIRSF037215">
    <property type="entry name" value="Peptidase_M20B"/>
    <property type="match status" value="1"/>
</dbReference>
<reference evidence="12" key="1">
    <citation type="submission" date="2018-08" db="EMBL/GenBank/DDBJ databases">
        <authorList>
            <person name="Grouzdev D.S."/>
            <person name="Krutkina M.S."/>
        </authorList>
    </citation>
    <scope>NUCLEOTIDE SEQUENCE [LARGE SCALE GENOMIC DNA]</scope>
    <source>
        <strain evidence="12">4-11</strain>
    </source>
</reference>
<dbReference type="InterPro" id="IPR036264">
    <property type="entry name" value="Bact_exopeptidase_dim_dom"/>
</dbReference>
<protein>
    <recommendedName>
        <fullName evidence="7">Peptidase T</fullName>
        <ecNumber evidence="7">3.4.11.4</ecNumber>
    </recommendedName>
</protein>
<dbReference type="AlphaFoldDB" id="A0A372MJX4"/>
<dbReference type="Gene3D" id="3.30.70.360">
    <property type="match status" value="1"/>
</dbReference>
<comment type="cofactor">
    <cofactor evidence="9">
        <name>Zn(2+)</name>
        <dbReference type="ChEBI" id="CHEBI:29105"/>
    </cofactor>
    <text evidence="9">Binds 2 Zn(2+) ions per subunit.</text>
</comment>
<keyword evidence="4 11" id="KW-0378">Hydrolase</keyword>
<keyword evidence="5 9" id="KW-0862">Zinc</keyword>
<dbReference type="InterPro" id="IPR001261">
    <property type="entry name" value="ArgE/DapE_CS"/>
</dbReference>
<evidence type="ECO:0000256" key="6">
    <source>
        <dbReference type="ARBA" id="ARBA00023049"/>
    </source>
</evidence>
<dbReference type="NCBIfam" id="TIGR01882">
    <property type="entry name" value="peptidase-T"/>
    <property type="match status" value="1"/>
</dbReference>
<evidence type="ECO:0000259" key="10">
    <source>
        <dbReference type="Pfam" id="PF07687"/>
    </source>
</evidence>
<dbReference type="InterPro" id="IPR011650">
    <property type="entry name" value="Peptidase_M20_dimer"/>
</dbReference>
<dbReference type="NCBIfam" id="NF009920">
    <property type="entry name" value="PRK13381.1"/>
    <property type="match status" value="1"/>
</dbReference>
<dbReference type="PROSITE" id="PS00758">
    <property type="entry name" value="ARGE_DAPE_CPG2_1"/>
    <property type="match status" value="1"/>
</dbReference>
<dbReference type="NCBIfam" id="NF003976">
    <property type="entry name" value="PRK05469.1"/>
    <property type="match status" value="1"/>
</dbReference>
<dbReference type="PANTHER" id="PTHR42994:SF1">
    <property type="entry name" value="PEPTIDASE T"/>
    <property type="match status" value="1"/>
</dbReference>
<gene>
    <name evidence="11" type="primary">pepT</name>
    <name evidence="11" type="ORF">DYP60_01670</name>
</gene>
<evidence type="ECO:0000256" key="2">
    <source>
        <dbReference type="ARBA" id="ARBA00022670"/>
    </source>
</evidence>
<comment type="similarity">
    <text evidence="1">Belongs to the peptidase M20B family.</text>
</comment>
<feature type="domain" description="Peptidase M20 dimerisation" evidence="10">
    <location>
        <begin position="215"/>
        <end position="301"/>
    </location>
</feature>
<dbReference type="RefSeq" id="WP_117329140.1">
    <property type="nucleotide sequence ID" value="NZ_QUWK01000002.1"/>
</dbReference>
<evidence type="ECO:0000256" key="5">
    <source>
        <dbReference type="ARBA" id="ARBA00022833"/>
    </source>
</evidence>
<proteinExistence type="inferred from homology"/>
<dbReference type="PANTHER" id="PTHR42994">
    <property type="entry name" value="PEPTIDASE T"/>
    <property type="match status" value="1"/>
</dbReference>
<feature type="binding site" evidence="9">
    <location>
        <position position="146"/>
    </location>
    <ligand>
        <name>Zn(2+)</name>
        <dbReference type="ChEBI" id="CHEBI:29105"/>
        <label>2</label>
    </ligand>
</feature>
<dbReference type="GO" id="GO:0006518">
    <property type="term" value="P:peptide metabolic process"/>
    <property type="evidence" value="ECO:0007669"/>
    <property type="project" value="InterPro"/>
</dbReference>
<dbReference type="Pfam" id="PF01546">
    <property type="entry name" value="Peptidase_M20"/>
    <property type="match status" value="1"/>
</dbReference>
<dbReference type="SUPFAM" id="SSF55031">
    <property type="entry name" value="Bacterial exopeptidase dimerisation domain"/>
    <property type="match status" value="1"/>
</dbReference>
<evidence type="ECO:0000256" key="9">
    <source>
        <dbReference type="PIRSR" id="PIRSR037215-2"/>
    </source>
</evidence>
<dbReference type="Pfam" id="PF07687">
    <property type="entry name" value="M20_dimer"/>
    <property type="match status" value="1"/>
</dbReference>
<dbReference type="GO" id="GO:0008237">
    <property type="term" value="F:metallopeptidase activity"/>
    <property type="evidence" value="ECO:0007669"/>
    <property type="project" value="UniProtKB-KW"/>
</dbReference>
<keyword evidence="3 9" id="KW-0479">Metal-binding</keyword>
<dbReference type="Proteomes" id="UP000264002">
    <property type="component" value="Unassembled WGS sequence"/>
</dbReference>
<feature type="active site" description="Proton acceptor" evidence="8">
    <location>
        <position position="180"/>
    </location>
</feature>
<feature type="binding site" evidence="9">
    <location>
        <position position="386"/>
    </location>
    <ligand>
        <name>Zn(2+)</name>
        <dbReference type="ChEBI" id="CHEBI:29105"/>
        <label>2</label>
    </ligand>
</feature>
<evidence type="ECO:0000313" key="12">
    <source>
        <dbReference type="Proteomes" id="UP000264002"/>
    </source>
</evidence>
<keyword evidence="12" id="KW-1185">Reference proteome</keyword>
<feature type="active site" evidence="8">
    <location>
        <position position="87"/>
    </location>
</feature>
<dbReference type="GO" id="GO:0006508">
    <property type="term" value="P:proteolysis"/>
    <property type="evidence" value="ECO:0007669"/>
    <property type="project" value="UniProtKB-UniRule"/>
</dbReference>
<dbReference type="InterPro" id="IPR010161">
    <property type="entry name" value="Peptidase_M20B"/>
</dbReference>
<dbReference type="GO" id="GO:0008270">
    <property type="term" value="F:zinc ion binding"/>
    <property type="evidence" value="ECO:0007669"/>
    <property type="project" value="InterPro"/>
</dbReference>
<evidence type="ECO:0000256" key="4">
    <source>
        <dbReference type="ARBA" id="ARBA00022801"/>
    </source>
</evidence>
<feature type="binding site" evidence="9">
    <location>
        <position position="146"/>
    </location>
    <ligand>
        <name>Zn(2+)</name>
        <dbReference type="ChEBI" id="CHEBI:29105"/>
        <label>1</label>
    </ligand>
</feature>
<reference evidence="11 12" key="2">
    <citation type="submission" date="2018-09" db="EMBL/GenBank/DDBJ databases">
        <title>Genome of Sphaerochaeta halotolerans strain 4-11.</title>
        <authorList>
            <person name="Nazina T.N."/>
            <person name="Sokolova D.S."/>
        </authorList>
    </citation>
    <scope>NUCLEOTIDE SEQUENCE [LARGE SCALE GENOMIC DNA]</scope>
    <source>
        <strain evidence="11 12">4-11</strain>
    </source>
</reference>
<evidence type="ECO:0000256" key="7">
    <source>
        <dbReference type="NCBIfam" id="TIGR01882"/>
    </source>
</evidence>